<evidence type="ECO:0000313" key="1">
    <source>
        <dbReference type="EMBL" id="GAA0284011.1"/>
    </source>
</evidence>
<accession>A0ABN0VB68</accession>
<dbReference type="Proteomes" id="UP001500967">
    <property type="component" value="Unassembled WGS sequence"/>
</dbReference>
<organism evidence="1 2">
    <name type="scientific">Cryptosporangium japonicum</name>
    <dbReference type="NCBI Taxonomy" id="80872"/>
    <lineage>
        <taxon>Bacteria</taxon>
        <taxon>Bacillati</taxon>
        <taxon>Actinomycetota</taxon>
        <taxon>Actinomycetes</taxon>
        <taxon>Cryptosporangiales</taxon>
        <taxon>Cryptosporangiaceae</taxon>
        <taxon>Cryptosporangium</taxon>
    </lineage>
</organism>
<name>A0ABN0VB68_9ACTN</name>
<dbReference type="RefSeq" id="WP_344654651.1">
    <property type="nucleotide sequence ID" value="NZ_BAAAGX010000046.1"/>
</dbReference>
<gene>
    <name evidence="1" type="ORF">GCM10009539_85140</name>
</gene>
<dbReference type="EMBL" id="BAAAGX010000046">
    <property type="protein sequence ID" value="GAA0284011.1"/>
    <property type="molecule type" value="Genomic_DNA"/>
</dbReference>
<comment type="caution">
    <text evidence="1">The sequence shown here is derived from an EMBL/GenBank/DDBJ whole genome shotgun (WGS) entry which is preliminary data.</text>
</comment>
<sequence>MTLANASSHPVGAHRVSAAPPVETGLWARAIDKVRGRRRRRYVAAVKRRLRRYDPPSGK</sequence>
<evidence type="ECO:0000313" key="2">
    <source>
        <dbReference type="Proteomes" id="UP001500967"/>
    </source>
</evidence>
<reference evidence="1 2" key="1">
    <citation type="journal article" date="2019" name="Int. J. Syst. Evol. Microbiol.">
        <title>The Global Catalogue of Microorganisms (GCM) 10K type strain sequencing project: providing services to taxonomists for standard genome sequencing and annotation.</title>
        <authorList>
            <consortium name="The Broad Institute Genomics Platform"/>
            <consortium name="The Broad Institute Genome Sequencing Center for Infectious Disease"/>
            <person name="Wu L."/>
            <person name="Ma J."/>
        </authorList>
    </citation>
    <scope>NUCLEOTIDE SEQUENCE [LARGE SCALE GENOMIC DNA]</scope>
    <source>
        <strain evidence="1 2">JCM 10425</strain>
    </source>
</reference>
<protein>
    <submittedName>
        <fullName evidence="1">Uncharacterized protein</fullName>
    </submittedName>
</protein>
<proteinExistence type="predicted"/>
<keyword evidence="2" id="KW-1185">Reference proteome</keyword>